<dbReference type="GO" id="GO:0031177">
    <property type="term" value="F:phosphopantetheine binding"/>
    <property type="evidence" value="ECO:0007669"/>
    <property type="project" value="InterPro"/>
</dbReference>
<dbReference type="InterPro" id="IPR042104">
    <property type="entry name" value="PKS_dehydratase_sf"/>
</dbReference>
<dbReference type="InterPro" id="IPR020807">
    <property type="entry name" value="PKS_DH"/>
</dbReference>
<dbReference type="SMART" id="SM00826">
    <property type="entry name" value="PKS_DH"/>
    <property type="match status" value="1"/>
</dbReference>
<evidence type="ECO:0000256" key="8">
    <source>
        <dbReference type="PROSITE-ProRule" id="PRU01363"/>
    </source>
</evidence>
<keyword evidence="14" id="KW-1185">Reference proteome</keyword>
<dbReference type="Proteomes" id="UP000317940">
    <property type="component" value="Unassembled WGS sequence"/>
</dbReference>
<evidence type="ECO:0000256" key="4">
    <source>
        <dbReference type="ARBA" id="ARBA00022679"/>
    </source>
</evidence>
<dbReference type="Gene3D" id="3.30.70.3290">
    <property type="match status" value="2"/>
</dbReference>
<dbReference type="Pfam" id="PF00109">
    <property type="entry name" value="ketoacyl-synt"/>
    <property type="match status" value="2"/>
</dbReference>
<comment type="pathway">
    <text evidence="1">Antibiotic biosynthesis.</text>
</comment>
<protein>
    <submittedName>
        <fullName evidence="13">Acyl transferase domain-containing protein</fullName>
    </submittedName>
</protein>
<evidence type="ECO:0000256" key="5">
    <source>
        <dbReference type="ARBA" id="ARBA00023194"/>
    </source>
</evidence>
<feature type="region of interest" description="N-terminal hotdog fold" evidence="8">
    <location>
        <begin position="1904"/>
        <end position="2029"/>
    </location>
</feature>
<proteinExistence type="predicted"/>
<feature type="active site" description="Proton acceptor; for dehydratase activity" evidence="8">
    <location>
        <position position="1936"/>
    </location>
</feature>
<dbReference type="PROSITE" id="PS00606">
    <property type="entry name" value="KS3_1"/>
    <property type="match status" value="1"/>
</dbReference>
<dbReference type="SUPFAM" id="SSF47336">
    <property type="entry name" value="ACP-like"/>
    <property type="match status" value="2"/>
</dbReference>
<dbReference type="Pfam" id="PF00550">
    <property type="entry name" value="PP-binding"/>
    <property type="match status" value="2"/>
</dbReference>
<evidence type="ECO:0000256" key="9">
    <source>
        <dbReference type="SAM" id="MobiDB-lite"/>
    </source>
</evidence>
<feature type="domain" description="Ketosynthase family 3 (KS3)" evidence="11">
    <location>
        <begin position="1020"/>
        <end position="1443"/>
    </location>
</feature>
<dbReference type="InterPro" id="IPR036291">
    <property type="entry name" value="NAD(P)-bd_dom_sf"/>
</dbReference>
<evidence type="ECO:0000313" key="13">
    <source>
        <dbReference type="EMBL" id="TWF73645.1"/>
    </source>
</evidence>
<organism evidence="13 14">
    <name type="scientific">Kitasatospora viridis</name>
    <dbReference type="NCBI Taxonomy" id="281105"/>
    <lineage>
        <taxon>Bacteria</taxon>
        <taxon>Bacillati</taxon>
        <taxon>Actinomycetota</taxon>
        <taxon>Actinomycetes</taxon>
        <taxon>Kitasatosporales</taxon>
        <taxon>Streptomycetaceae</taxon>
        <taxon>Kitasatospora</taxon>
    </lineage>
</organism>
<feature type="domain" description="Ketosynthase family 3 (KS3)" evidence="11">
    <location>
        <begin position="19"/>
        <end position="436"/>
    </location>
</feature>
<dbReference type="Gene3D" id="1.10.1200.10">
    <property type="entry name" value="ACP-like"/>
    <property type="match status" value="2"/>
</dbReference>
<dbReference type="Pfam" id="PF02801">
    <property type="entry name" value="Ketoacyl-synt_C"/>
    <property type="match status" value="2"/>
</dbReference>
<keyword evidence="3" id="KW-0597">Phosphoprotein</keyword>
<evidence type="ECO:0000259" key="11">
    <source>
        <dbReference type="PROSITE" id="PS52004"/>
    </source>
</evidence>
<dbReference type="EMBL" id="VIWT01000005">
    <property type="protein sequence ID" value="TWF73645.1"/>
    <property type="molecule type" value="Genomic_DNA"/>
</dbReference>
<name>A0A561SFJ0_9ACTN</name>
<dbReference type="InterPro" id="IPR014030">
    <property type="entry name" value="Ketoacyl_synth_N"/>
</dbReference>
<dbReference type="Pfam" id="PF14765">
    <property type="entry name" value="PS-DH"/>
    <property type="match status" value="1"/>
</dbReference>
<dbReference type="InterPro" id="IPR016036">
    <property type="entry name" value="Malonyl_transacylase_ACP-bd"/>
</dbReference>
<keyword evidence="6" id="KW-0511">Multifunctional enzyme</keyword>
<dbReference type="InterPro" id="IPR016035">
    <property type="entry name" value="Acyl_Trfase/lysoPLipase"/>
</dbReference>
<feature type="active site" description="Proton donor; for dehydratase activity" evidence="8">
    <location>
        <position position="2098"/>
    </location>
</feature>
<evidence type="ECO:0000259" key="10">
    <source>
        <dbReference type="PROSITE" id="PS50075"/>
    </source>
</evidence>
<dbReference type="InterPro" id="IPR055123">
    <property type="entry name" value="SpnB-like_Rossmann"/>
</dbReference>
<dbReference type="InterPro" id="IPR057326">
    <property type="entry name" value="KR_dom"/>
</dbReference>
<feature type="domain" description="Carrier" evidence="10">
    <location>
        <begin position="931"/>
        <end position="1006"/>
    </location>
</feature>
<evidence type="ECO:0000256" key="7">
    <source>
        <dbReference type="ARBA" id="ARBA00023315"/>
    </source>
</evidence>
<dbReference type="InterPro" id="IPR049552">
    <property type="entry name" value="PKS_DH_N"/>
</dbReference>
<dbReference type="Pfam" id="PF21089">
    <property type="entry name" value="PKS_DH_N"/>
    <property type="match status" value="1"/>
</dbReference>
<feature type="region of interest" description="C-terminal hotdog fold" evidence="8">
    <location>
        <begin position="2039"/>
        <end position="2177"/>
    </location>
</feature>
<dbReference type="Gene3D" id="3.40.366.10">
    <property type="entry name" value="Malonyl-Coenzyme A Acyl Carrier Protein, domain 2"/>
    <property type="match status" value="2"/>
</dbReference>
<dbReference type="InterPro" id="IPR006162">
    <property type="entry name" value="Ppantetheine_attach_site"/>
</dbReference>
<dbReference type="Gene3D" id="3.40.50.720">
    <property type="entry name" value="NAD(P)-binding Rossmann-like Domain"/>
    <property type="match status" value="1"/>
</dbReference>
<dbReference type="Gene3D" id="3.10.129.110">
    <property type="entry name" value="Polyketide synthase dehydratase"/>
    <property type="match status" value="1"/>
</dbReference>
<reference evidence="13 14" key="1">
    <citation type="submission" date="2019-06" db="EMBL/GenBank/DDBJ databases">
        <title>Sequencing the genomes of 1000 actinobacteria strains.</title>
        <authorList>
            <person name="Klenk H.-P."/>
        </authorList>
    </citation>
    <scope>NUCLEOTIDE SEQUENCE [LARGE SCALE GENOMIC DNA]</scope>
    <source>
        <strain evidence="13 14">DSM 44826</strain>
    </source>
</reference>
<evidence type="ECO:0000256" key="3">
    <source>
        <dbReference type="ARBA" id="ARBA00022553"/>
    </source>
</evidence>
<dbReference type="FunFam" id="3.40.366.10:FF:000002">
    <property type="entry name" value="Probable polyketide synthase 2"/>
    <property type="match status" value="1"/>
</dbReference>
<evidence type="ECO:0000313" key="14">
    <source>
        <dbReference type="Proteomes" id="UP000317940"/>
    </source>
</evidence>
<dbReference type="InterPro" id="IPR036736">
    <property type="entry name" value="ACP-like_sf"/>
</dbReference>
<feature type="domain" description="PKS/mFAS DH" evidence="12">
    <location>
        <begin position="1904"/>
        <end position="2177"/>
    </location>
</feature>
<dbReference type="InterPro" id="IPR020806">
    <property type="entry name" value="PKS_PP-bd"/>
</dbReference>
<keyword evidence="2" id="KW-0596">Phosphopantetheine</keyword>
<dbReference type="PROSITE" id="PS52004">
    <property type="entry name" value="KS3_2"/>
    <property type="match status" value="2"/>
</dbReference>
<dbReference type="CDD" id="cd00833">
    <property type="entry name" value="PKS"/>
    <property type="match status" value="2"/>
</dbReference>
<comment type="caution">
    <text evidence="13">The sequence shown here is derived from an EMBL/GenBank/DDBJ whole genome shotgun (WGS) entry which is preliminary data.</text>
</comment>
<keyword evidence="4 13" id="KW-0808">Transferase</keyword>
<dbReference type="Pfam" id="PF22953">
    <property type="entry name" value="SpnB_Rossmann"/>
    <property type="match status" value="1"/>
</dbReference>
<dbReference type="Pfam" id="PF16197">
    <property type="entry name" value="KAsynt_C_assoc"/>
    <property type="match status" value="2"/>
</dbReference>
<dbReference type="SMART" id="SM01294">
    <property type="entry name" value="PKS_PP_betabranch"/>
    <property type="match status" value="2"/>
</dbReference>
<dbReference type="SMART" id="SM00827">
    <property type="entry name" value="PKS_AT"/>
    <property type="match status" value="2"/>
</dbReference>
<keyword evidence="7" id="KW-0012">Acyltransferase</keyword>
<evidence type="ECO:0000256" key="6">
    <source>
        <dbReference type="ARBA" id="ARBA00023268"/>
    </source>
</evidence>
<dbReference type="OrthoDB" id="9778690at2"/>
<dbReference type="GO" id="GO:0004312">
    <property type="term" value="F:fatty acid synthase activity"/>
    <property type="evidence" value="ECO:0007669"/>
    <property type="project" value="TreeGrafter"/>
</dbReference>
<dbReference type="SMART" id="SM00822">
    <property type="entry name" value="PKS_KR"/>
    <property type="match status" value="1"/>
</dbReference>
<dbReference type="InterPro" id="IPR016039">
    <property type="entry name" value="Thiolase-like"/>
</dbReference>
<dbReference type="RefSeq" id="WP_145910596.1">
    <property type="nucleotide sequence ID" value="NZ_VIWT01000005.1"/>
</dbReference>
<dbReference type="Pfam" id="PF08659">
    <property type="entry name" value="KR"/>
    <property type="match status" value="1"/>
</dbReference>
<dbReference type="FunFam" id="3.40.47.10:FF:000019">
    <property type="entry name" value="Polyketide synthase type I"/>
    <property type="match status" value="1"/>
</dbReference>
<dbReference type="GO" id="GO:0004315">
    <property type="term" value="F:3-oxoacyl-[acyl-carrier-protein] synthase activity"/>
    <property type="evidence" value="ECO:0007669"/>
    <property type="project" value="InterPro"/>
</dbReference>
<dbReference type="SMART" id="SM00823">
    <property type="entry name" value="PKS_PP"/>
    <property type="match status" value="2"/>
</dbReference>
<accession>A0A561SFJ0</accession>
<dbReference type="SUPFAM" id="SSF55048">
    <property type="entry name" value="Probable ACP-binding domain of malonyl-CoA ACP transacylase"/>
    <property type="match status" value="2"/>
</dbReference>
<evidence type="ECO:0000256" key="2">
    <source>
        <dbReference type="ARBA" id="ARBA00022450"/>
    </source>
</evidence>
<dbReference type="InterPro" id="IPR001227">
    <property type="entry name" value="Ac_transferase_dom_sf"/>
</dbReference>
<keyword evidence="5" id="KW-0045">Antibiotic biosynthesis</keyword>
<dbReference type="GO" id="GO:0006633">
    <property type="term" value="P:fatty acid biosynthetic process"/>
    <property type="evidence" value="ECO:0007669"/>
    <property type="project" value="InterPro"/>
</dbReference>
<dbReference type="PROSITE" id="PS52019">
    <property type="entry name" value="PKS_MFAS_DH"/>
    <property type="match status" value="1"/>
</dbReference>
<feature type="domain" description="Carrier" evidence="10">
    <location>
        <begin position="2650"/>
        <end position="2727"/>
    </location>
</feature>
<dbReference type="InterPro" id="IPR014031">
    <property type="entry name" value="Ketoacyl_synth_C"/>
</dbReference>
<dbReference type="Gene3D" id="3.40.47.10">
    <property type="match status" value="2"/>
</dbReference>
<dbReference type="CDD" id="cd08956">
    <property type="entry name" value="KR_3_FAS_SDR_x"/>
    <property type="match status" value="1"/>
</dbReference>
<dbReference type="PANTHER" id="PTHR43775:SF51">
    <property type="entry name" value="INACTIVE PHENOLPHTHIOCEROL SYNTHESIS POLYKETIDE SYNTHASE TYPE I PKS1-RELATED"/>
    <property type="match status" value="1"/>
</dbReference>
<dbReference type="InterPro" id="IPR049900">
    <property type="entry name" value="PKS_mFAS_DH"/>
</dbReference>
<dbReference type="SUPFAM" id="SSF52151">
    <property type="entry name" value="FabD/lysophospholipase-like"/>
    <property type="match status" value="2"/>
</dbReference>
<evidence type="ECO:0000259" key="12">
    <source>
        <dbReference type="PROSITE" id="PS52019"/>
    </source>
</evidence>
<dbReference type="SMART" id="SM00825">
    <property type="entry name" value="PKS_KS"/>
    <property type="match status" value="2"/>
</dbReference>
<dbReference type="InterPro" id="IPR013968">
    <property type="entry name" value="PKS_KR"/>
</dbReference>
<dbReference type="SUPFAM" id="SSF53901">
    <property type="entry name" value="Thiolase-like"/>
    <property type="match status" value="2"/>
</dbReference>
<dbReference type="InterPro" id="IPR049551">
    <property type="entry name" value="PKS_DH_C"/>
</dbReference>
<dbReference type="InterPro" id="IPR018201">
    <property type="entry name" value="Ketoacyl_synth_AS"/>
</dbReference>
<dbReference type="Pfam" id="PF00698">
    <property type="entry name" value="Acyl_transf_1"/>
    <property type="match status" value="2"/>
</dbReference>
<dbReference type="SUPFAM" id="SSF51735">
    <property type="entry name" value="NAD(P)-binding Rossmann-fold domains"/>
    <property type="match status" value="2"/>
</dbReference>
<dbReference type="InterPro" id="IPR050091">
    <property type="entry name" value="PKS_NRPS_Biosynth_Enz"/>
</dbReference>
<dbReference type="GO" id="GO:0033068">
    <property type="term" value="P:macrolide biosynthetic process"/>
    <property type="evidence" value="ECO:0007669"/>
    <property type="project" value="UniProtKB-ARBA"/>
</dbReference>
<feature type="region of interest" description="Disordered" evidence="9">
    <location>
        <begin position="1994"/>
        <end position="2043"/>
    </location>
</feature>
<gene>
    <name evidence="13" type="ORF">FHX73_15260</name>
</gene>
<dbReference type="PROSITE" id="PS50075">
    <property type="entry name" value="CARRIER"/>
    <property type="match status" value="2"/>
</dbReference>
<dbReference type="PANTHER" id="PTHR43775">
    <property type="entry name" value="FATTY ACID SYNTHASE"/>
    <property type="match status" value="1"/>
</dbReference>
<dbReference type="InterPro" id="IPR009081">
    <property type="entry name" value="PP-bd_ACP"/>
</dbReference>
<dbReference type="InterPro" id="IPR020841">
    <property type="entry name" value="PKS_Beta-ketoAc_synthase_dom"/>
</dbReference>
<dbReference type="PROSITE" id="PS00012">
    <property type="entry name" value="PHOSPHOPANTETHEINE"/>
    <property type="match status" value="1"/>
</dbReference>
<dbReference type="InterPro" id="IPR014043">
    <property type="entry name" value="Acyl_transferase_dom"/>
</dbReference>
<sequence>MTSQEQRPAPGTGTPGLPPTAVAVVGLACRLPGAPSPDSFWTLLAEGRSAIGRPAAERGLDPGLPPAGYLDLVDRFDADFFGLSPREAAETDPQQRLLLELGWEALEHAGILPAALHGTRTGVFVGAMAHDYRLLRNRQDAPPASRHTLTGLGHGLLANRISYTLGLHGPSLTVDTAQSSALAALHLAHRAVRDGDCELALAGGVNLILSSGSTVEAREFGGLSPDGRSYVLDARANGYARGEGGGLVLLKRLDRARADGDPVHAVILASETNHGGAADGLTVPSATAQRELIRLTLGQSGVAAADVQYVELHGTGTPVGDPIEAAALGEVYRAADGGGTRQEGDALLVGSAKTNVGHLEGAAGIVGFLKAVLSIRHRQVPASLNHHTPNPRVPLDRLGLRVPDALAPWPDPERPLIAGVSSFGMGGTNCHVLLTEAPATADAPADDATTPVRPGGVAWPLSGRTEAALRAQAARLAEHLDAQPTTEPADLADLAEEARVAVALATTRTRFRHRAVLLGEHRAELLDGLRALAEGAASPRTVLGTAPAGPTGGLALLFSGQGSQQAAAGRELYRAVPEFAAALDEVTAALDARLDRPLRDLLFAEPDSPEAALLDRTEYTQPALFALETAVHRLAEQRGLRPAFVLGHSIGGISAAHAAGVLDLADAATLVTARGRLMQAARADGVMTAVQAGADEVAPLLDAYDGRVSLAAVNGPEAVVLSGDAEPVAELAARFAEQGRRTRTLRVSHAFHSAHMDSAVAEFRRIAAGLRYRAPRLTVVSDVTGRVAGPDELGSADYWAEQIRRPVRFHQGVLTLAELGAGGYAEAGPGQVLASLARQTLATRPTADGLRRPVVPLLRGGDAEPANLLRALAELHVNGVEFDWSATLGRPGGARVALPGYAFQRERYWFTDAPQSTPAPQTPQTPRAAQAAGLPQVLAAVAAVLGHQDTARVDADRSFRDLGLDSLGAVEFSERLSSATGRDLPATLTFDRPTPRAVAEYLAEEVGASVAASQVRHASDEPIAIVSMAGRFPGGVNSPEELWELVREGRDAIGAFPTDRGWPQELYHPDPAEPGHSYTREGGFLYEAGEFDAEFFGVSPREAAAMDPQQRLLLEVAWESLERAGIRPADLRGTRTGVYAGLTQLDYGPRLHEPAPGHEGHLLTGSTISVASGRVAYTLGLEGPAVTVDTACSSSLVAIHLAAQALRSGEATLALAGGVTVMSTPGMFTEFSRQRGLAPDGRCKPFSADADGTGWAEGVGVLVLERLSDAERNGHQVLAVIRGSAVNSDGASNGLTAPNGRAQQRVIAEALRRSGLTAGEVDVVEAHGTGTTLGDPIEAAALVEAYGRDRTGEPLWVGSLKSNVGHMQAAAGVGAIIKTVAALRHGILPKSLHSDEPSTLVDWNAGISLLTTERTWPDLDRPRRAGVSSFGISGTNAHLILEQAPAPATLEEPELDLPLIPWVLSARTPAALRAQAARLLEASTTDHVSTARALAATRTHFEHRAVVTGTDHQTLRTALTALATGETAPTTEAHTNARTAFLFTGQGSQRPGAGHELYQTLPAFAAALDDVTKAFEPHLEHPLHDILFAAPDSPEAALLNRTAYTQPALFALETALYRLVRTVLPAPDFVVGHSIGEIAAAHVAGVLTLDDAAALVAARARLMDALPEGGAMASVEVPVAEVEAELAQWSGRVAVAAVNGPRATVVSGELEAVEEVVARWRGRGHRAARLRVSHAFHSPLMAPMLAQFREVAEGLAYAEPQLPVVSNVTGRIAEPGELTDPGYWVRHAREAVRFHDGLTALRAAGVRRFIEIGPDAVLSTLAQTALAEDEDEATLVVPTVRRDRAEVPGLLAAFATLFVDGAELDWPALLGRSPLPVALPSYPFEHRRYWLDAPAVTSAGATGHPLLSGEVELADGGGAVLTGLVSLRAQPWLADHAVGGTVLLPGTALVELALRAGESVRLRALDELTLEAPAVLPEQGALRLQVVVGPAEEQGARRVTVHSRPDGADPAEPWTRHASGTLAAGSADSPQQQAPTFDPDPTGAERFYAELAAEGYGYGPAFQGVTETGRAGTELHAELRLPPEVDPAGFLLHPALFDAALHPLVKGRGDQGGGRIALPFAWSGVSLGPAAPAAAARVRVVPTGPESARLELTAADGGIVATVAELTLRQVEAARLGGSEAAVARDLLRVDWQPVERAPSAPTLSVAVLGTAEPELTDALRAAATIREPADSEAPDVLLVRAPSGADEPLGAAHAAAQAVLATLQEVLADDRLAGTRIVVLTEGATEGGGPQALAAATVWGLVRSARSEQPGRLTLLDLDGTAKSLRAVPAALALDEPELALRDGSLTVSRLVRATAAAGAPRALDPTGTVLITGGTGALGALLALHLARTGQAKRLLLVSRRGLLAPGATELAEQLAALGAEVTVAGCDVADRAALADLLAQLPADRPLTAVIHAAGLLDDGVLTALTPERLAATLRAKADAAWHLHELTRGADLARFVLFSSVAGVLGTAGQANYAAANAFLDGLARHRQALGLPATALAWGLWSGPGGMGDRLDEAGRSRFERLGLAAIDAERGLALYDAALTRPDAVLVPAPTIPAVLESQASAGRLAPILRALVRRPSGAGPDRARAPQRTAGLAERLAGQPVEAQTALVGEYLRGKVAAVLGHAPQTLSESRGFLDLGVDSLTAVELRNQIAAETALRLPPTLLLDHPTIGELAQHLRSLLAPEPAAPGADRLRADIERLAAALASLADPERGPLLADLRNLLAPFDPVHGDLDAATDDEIFDLIATEFGITGSEED</sequence>
<dbReference type="InterPro" id="IPR032821">
    <property type="entry name" value="PKS_assoc"/>
</dbReference>
<evidence type="ECO:0000256" key="1">
    <source>
        <dbReference type="ARBA" id="ARBA00004792"/>
    </source>
</evidence>
<dbReference type="PROSITE" id="PS51257">
    <property type="entry name" value="PROKAR_LIPOPROTEIN"/>
    <property type="match status" value="1"/>
</dbReference>